<evidence type="ECO:0000259" key="19">
    <source>
        <dbReference type="Pfam" id="PF06455"/>
    </source>
</evidence>
<dbReference type="Pfam" id="PF00361">
    <property type="entry name" value="Proton_antipo_M"/>
    <property type="match status" value="1"/>
</dbReference>
<feature type="domain" description="NADH:quinone oxidoreductase/Mrp antiporter transmembrane" evidence="17">
    <location>
        <begin position="112"/>
        <end position="390"/>
    </location>
</feature>
<evidence type="ECO:0000259" key="17">
    <source>
        <dbReference type="Pfam" id="PF00361"/>
    </source>
</evidence>
<comment type="function">
    <text evidence="16">Core subunit of the mitochondrial membrane respiratory chain NADH dehydrogenase (Complex I) which catalyzes electron transfer from NADH through the respiratory chain, using ubiquinone as an electron acceptor. Essential for the catalytic activity and assembly of complex I.</text>
</comment>
<dbReference type="GO" id="GO:0008137">
    <property type="term" value="F:NADH dehydrogenase (ubiquinone) activity"/>
    <property type="evidence" value="ECO:0007669"/>
    <property type="project" value="UniProtKB-EC"/>
</dbReference>
<dbReference type="GO" id="GO:0003954">
    <property type="term" value="F:NADH dehydrogenase activity"/>
    <property type="evidence" value="ECO:0007669"/>
    <property type="project" value="TreeGrafter"/>
</dbReference>
<evidence type="ECO:0000256" key="12">
    <source>
        <dbReference type="ARBA" id="ARBA00023075"/>
    </source>
</evidence>
<dbReference type="InterPro" id="IPR010934">
    <property type="entry name" value="NADH_DH_su5_C"/>
</dbReference>
<evidence type="ECO:0000313" key="20">
    <source>
        <dbReference type="EMBL" id="ANZ03442.1"/>
    </source>
</evidence>
<keyword evidence="6 16" id="KW-0812">Transmembrane</keyword>
<feature type="transmembrane region" description="Helical" evidence="16">
    <location>
        <begin position="340"/>
        <end position="358"/>
    </location>
</feature>
<feature type="transmembrane region" description="Helical" evidence="16">
    <location>
        <begin position="12"/>
        <end position="40"/>
    </location>
</feature>
<protein>
    <recommendedName>
        <fullName evidence="3 16">NADH-ubiquinone oxidoreductase chain 5</fullName>
        <ecNumber evidence="2 16">7.1.1.2</ecNumber>
    </recommendedName>
</protein>
<evidence type="ECO:0000256" key="11">
    <source>
        <dbReference type="ARBA" id="ARBA00023027"/>
    </source>
</evidence>
<evidence type="ECO:0000256" key="6">
    <source>
        <dbReference type="ARBA" id="ARBA00022692"/>
    </source>
</evidence>
<sequence>MVKQSRVYLSPKLCLLLLMTFFSTMISICSFLAPFQVLYLQVELMEVSGVSLEFCMVVDSISMSFSTLVCVISSCVLWFSLSYMHSETFKSRFEWLVLGFVVSMILLIFIPNFLALLLGWDALGIISFLLVVYYQSPNVLTAGMLTAMVNRLGDVMLMMSLVLLTALGSWNLMFLTPVGEPVWVVMFALLAAMTKSAQFPFSSWLPAAMAAPTPVSALVHSSTLVTAGVYILIRFYSTFTLCYWFNTACLVIGTVTLLLAGIAANLEHDLKKVIALSTLSQLGVMMLALSSGLYNLALYHLYTHALFKALLFICAGSIIHTNGGVQDIRHLGNIWSQMPVTVTCFNLANLCLCGAPFLSGYYSKDLILETMLSLPMNFFMMIFIFFATGMTSGYALRLSLSTILGWKNSSPMYLNVDSSPQLTNPMIVLACVAIVGGVLFQDLLLLAPFDFLLPVPYKLLTTCVVFLGGWFSLLLWKCEPEKTPNMTMSKYYLSSMWFLQFLSTQSFVKGVMRNTLNMFKSLDYGWVGKIPSGSITLFTQSLTSQNQKTQAKYINTYVMLMFAASFSLMMFYWLVTYIIF</sequence>
<evidence type="ECO:0000256" key="16">
    <source>
        <dbReference type="RuleBase" id="RU003404"/>
    </source>
</evidence>
<organism evidence="20">
    <name type="scientific">Titiscania limacina</name>
    <dbReference type="NCBI Taxonomy" id="200181"/>
    <lineage>
        <taxon>Eukaryota</taxon>
        <taxon>Metazoa</taxon>
        <taxon>Spiralia</taxon>
        <taxon>Lophotrochozoa</taxon>
        <taxon>Mollusca</taxon>
        <taxon>Gastropoda</taxon>
        <taxon>Neritimorpha</taxon>
        <taxon>Cycloneritida</taxon>
        <taxon>Neritopsoidea</taxon>
        <taxon>Neritopsidae</taxon>
        <taxon>Titiscania</taxon>
    </lineage>
</organism>
<evidence type="ECO:0000256" key="14">
    <source>
        <dbReference type="ARBA" id="ARBA00023136"/>
    </source>
</evidence>
<keyword evidence="11 16" id="KW-0520">NAD</keyword>
<dbReference type="AlphaFoldDB" id="A0A1B2G3H2"/>
<feature type="transmembrane region" description="Helical" evidence="16">
    <location>
        <begin position="427"/>
        <end position="449"/>
    </location>
</feature>
<feature type="transmembrane region" description="Helical" evidence="16">
    <location>
        <begin position="116"/>
        <end position="134"/>
    </location>
</feature>
<feature type="transmembrane region" description="Helical" evidence="16">
    <location>
        <begin position="455"/>
        <end position="476"/>
    </location>
</feature>
<dbReference type="PANTHER" id="PTHR42829:SF2">
    <property type="entry name" value="NADH-UBIQUINONE OXIDOREDUCTASE CHAIN 5"/>
    <property type="match status" value="1"/>
</dbReference>
<keyword evidence="14 16" id="KW-0472">Membrane</keyword>
<feature type="transmembrane region" description="Helical" evidence="16">
    <location>
        <begin position="155"/>
        <end position="176"/>
    </location>
</feature>
<dbReference type="PRINTS" id="PR01434">
    <property type="entry name" value="NADHDHGNASE5"/>
</dbReference>
<keyword evidence="13 16" id="KW-0496">Mitochondrion</keyword>
<evidence type="ECO:0000259" key="18">
    <source>
        <dbReference type="Pfam" id="PF00662"/>
    </source>
</evidence>
<dbReference type="InterPro" id="IPR001750">
    <property type="entry name" value="ND/Mrp_TM"/>
</dbReference>
<dbReference type="GO" id="GO:0015990">
    <property type="term" value="P:electron transport coupled proton transport"/>
    <property type="evidence" value="ECO:0007669"/>
    <property type="project" value="TreeGrafter"/>
</dbReference>
<evidence type="ECO:0000256" key="2">
    <source>
        <dbReference type="ARBA" id="ARBA00012944"/>
    </source>
</evidence>
<comment type="subcellular location">
    <subcellularLocation>
        <location evidence="1">Mitochondrion inner membrane</location>
        <topology evidence="1">Multi-pass membrane protein</topology>
    </subcellularLocation>
</comment>
<feature type="domain" description="NADH-Ubiquinone oxidoreductase (complex I) chain 5 N-terminal" evidence="18">
    <location>
        <begin position="45"/>
        <end position="93"/>
    </location>
</feature>
<feature type="transmembrane region" description="Helical" evidence="16">
    <location>
        <begin position="299"/>
        <end position="319"/>
    </location>
</feature>
<keyword evidence="5" id="KW-0679">Respiratory chain</keyword>
<evidence type="ECO:0000256" key="4">
    <source>
        <dbReference type="ARBA" id="ARBA00022448"/>
    </source>
</evidence>
<evidence type="ECO:0000256" key="13">
    <source>
        <dbReference type="ARBA" id="ARBA00023128"/>
    </source>
</evidence>
<feature type="domain" description="NADH dehydrogenase subunit 5 C-terminal" evidence="19">
    <location>
        <begin position="394"/>
        <end position="571"/>
    </location>
</feature>
<comment type="similarity">
    <text evidence="16">Belongs to the complex I subunit 5 family.</text>
</comment>
<keyword evidence="7" id="KW-0999">Mitochondrion inner membrane</keyword>
<dbReference type="PANTHER" id="PTHR42829">
    <property type="entry name" value="NADH-UBIQUINONE OXIDOREDUCTASE CHAIN 5"/>
    <property type="match status" value="1"/>
</dbReference>
<evidence type="ECO:0000256" key="5">
    <source>
        <dbReference type="ARBA" id="ARBA00022660"/>
    </source>
</evidence>
<evidence type="ECO:0000256" key="15">
    <source>
        <dbReference type="ARBA" id="ARBA00049551"/>
    </source>
</evidence>
<dbReference type="GO" id="GO:0042773">
    <property type="term" value="P:ATP synthesis coupled electron transport"/>
    <property type="evidence" value="ECO:0007669"/>
    <property type="project" value="InterPro"/>
</dbReference>
<feature type="transmembrane region" description="Helical" evidence="16">
    <location>
        <begin position="93"/>
        <end position="110"/>
    </location>
</feature>
<evidence type="ECO:0000256" key="8">
    <source>
        <dbReference type="ARBA" id="ARBA00022967"/>
    </source>
</evidence>
<evidence type="ECO:0000256" key="10">
    <source>
        <dbReference type="ARBA" id="ARBA00022989"/>
    </source>
</evidence>
<dbReference type="Pfam" id="PF06455">
    <property type="entry name" value="NADH5_C"/>
    <property type="match status" value="1"/>
</dbReference>
<keyword evidence="9" id="KW-0249">Electron transport</keyword>
<evidence type="ECO:0000256" key="7">
    <source>
        <dbReference type="ARBA" id="ARBA00022792"/>
    </source>
</evidence>
<feature type="transmembrane region" description="Helical" evidence="16">
    <location>
        <begin position="60"/>
        <end position="81"/>
    </location>
</feature>
<evidence type="ECO:0000256" key="9">
    <source>
        <dbReference type="ARBA" id="ARBA00022982"/>
    </source>
</evidence>
<reference evidence="20" key="1">
    <citation type="journal article" date="2016" name="Mol. Phylogenet. Evol.">
        <title>Phylogenetic relationships among main superfamilies of Neritimorpha (Mollusca: Gastropoda).</title>
        <authorList>
            <person name="Uribe J.E."/>
            <person name="Colgan D."/>
            <person name="Castro L.R."/>
            <person name="Kano Y."/>
            <person name="Zardoya R."/>
        </authorList>
    </citation>
    <scope>NUCLEOTIDE SEQUENCE</scope>
</reference>
<keyword evidence="4 16" id="KW-0813">Transport</keyword>
<feature type="transmembrane region" description="Helical" evidence="16">
    <location>
        <begin position="217"/>
        <end position="237"/>
    </location>
</feature>
<feature type="transmembrane region" description="Helical" evidence="16">
    <location>
        <begin position="273"/>
        <end position="293"/>
    </location>
</feature>
<name>A0A1B2G3H2_9GAST</name>
<proteinExistence type="inferred from homology"/>
<dbReference type="GO" id="GO:0005743">
    <property type="term" value="C:mitochondrial inner membrane"/>
    <property type="evidence" value="ECO:0007669"/>
    <property type="project" value="UniProtKB-SubCell"/>
</dbReference>
<keyword evidence="10 16" id="KW-1133">Transmembrane helix</keyword>
<keyword evidence="8" id="KW-1278">Translocase</keyword>
<dbReference type="InterPro" id="IPR003945">
    <property type="entry name" value="NU5C-like"/>
</dbReference>
<dbReference type="EMBL" id="KU342669">
    <property type="protein sequence ID" value="ANZ03442.1"/>
    <property type="molecule type" value="Genomic_DNA"/>
</dbReference>
<dbReference type="Pfam" id="PF00662">
    <property type="entry name" value="Proton_antipo_N"/>
    <property type="match status" value="1"/>
</dbReference>
<dbReference type="EC" id="7.1.1.2" evidence="2 16"/>
<evidence type="ECO:0000256" key="3">
    <source>
        <dbReference type="ARBA" id="ARBA00021096"/>
    </source>
</evidence>
<accession>A0A1B2G3H2</accession>
<dbReference type="InterPro" id="IPR001516">
    <property type="entry name" value="Proton_antipo_N"/>
</dbReference>
<keyword evidence="12 16" id="KW-0830">Ubiquinone</keyword>
<feature type="transmembrane region" description="Helical" evidence="16">
    <location>
        <begin position="243"/>
        <end position="266"/>
    </location>
</feature>
<geneLocation type="mitochondrion" evidence="20"/>
<evidence type="ECO:0000256" key="1">
    <source>
        <dbReference type="ARBA" id="ARBA00004448"/>
    </source>
</evidence>
<comment type="catalytic activity">
    <reaction evidence="15 16">
        <text>a ubiquinone + NADH + 5 H(+)(in) = a ubiquinol + NAD(+) + 4 H(+)(out)</text>
        <dbReference type="Rhea" id="RHEA:29091"/>
        <dbReference type="Rhea" id="RHEA-COMP:9565"/>
        <dbReference type="Rhea" id="RHEA-COMP:9566"/>
        <dbReference type="ChEBI" id="CHEBI:15378"/>
        <dbReference type="ChEBI" id="CHEBI:16389"/>
        <dbReference type="ChEBI" id="CHEBI:17976"/>
        <dbReference type="ChEBI" id="CHEBI:57540"/>
        <dbReference type="ChEBI" id="CHEBI:57945"/>
        <dbReference type="EC" id="7.1.1.2"/>
    </reaction>
</comment>
<gene>
    <name evidence="20" type="primary">NAD5</name>
</gene>
<feature type="transmembrane region" description="Helical" evidence="16">
    <location>
        <begin position="378"/>
        <end position="406"/>
    </location>
</feature>
<feature type="transmembrane region" description="Helical" evidence="16">
    <location>
        <begin position="557"/>
        <end position="579"/>
    </location>
</feature>